<dbReference type="Proteomes" id="UP000233551">
    <property type="component" value="Unassembled WGS sequence"/>
</dbReference>
<evidence type="ECO:0000313" key="2">
    <source>
        <dbReference type="EMBL" id="PKI71937.1"/>
    </source>
</evidence>
<evidence type="ECO:0000313" key="3">
    <source>
        <dbReference type="Proteomes" id="UP000233551"/>
    </source>
</evidence>
<accession>A0A2I0KTX2</accession>
<evidence type="ECO:0000256" key="1">
    <source>
        <dbReference type="SAM" id="MobiDB-lite"/>
    </source>
</evidence>
<reference evidence="2 3" key="1">
    <citation type="submission" date="2017-11" db="EMBL/GenBank/DDBJ databases">
        <title>De-novo sequencing of pomegranate (Punica granatum L.) genome.</title>
        <authorList>
            <person name="Akparov Z."/>
            <person name="Amiraslanov A."/>
            <person name="Hajiyeva S."/>
            <person name="Abbasov M."/>
            <person name="Kaur K."/>
            <person name="Hamwieh A."/>
            <person name="Solovyev V."/>
            <person name="Salamov A."/>
            <person name="Braich B."/>
            <person name="Kosarev P."/>
            <person name="Mahmoud A."/>
            <person name="Hajiyev E."/>
            <person name="Babayeva S."/>
            <person name="Izzatullayeva V."/>
            <person name="Mammadov A."/>
            <person name="Mammadov A."/>
            <person name="Sharifova S."/>
            <person name="Ojaghi J."/>
            <person name="Eynullazada K."/>
            <person name="Bayramov B."/>
            <person name="Abdulazimova A."/>
            <person name="Shahmuradov I."/>
        </authorList>
    </citation>
    <scope>NUCLEOTIDE SEQUENCE [LARGE SCALE GENOMIC DNA]</scope>
    <source>
        <strain evidence="3">cv. AG2017</strain>
        <tissue evidence="2">Leaf</tissue>
    </source>
</reference>
<feature type="compositionally biased region" description="Low complexity" evidence="1">
    <location>
        <begin position="59"/>
        <end position="69"/>
    </location>
</feature>
<gene>
    <name evidence="2" type="ORF">CRG98_007665</name>
</gene>
<name>A0A2I0KTX2_PUNGR</name>
<organism evidence="2 3">
    <name type="scientific">Punica granatum</name>
    <name type="common">Pomegranate</name>
    <dbReference type="NCBI Taxonomy" id="22663"/>
    <lineage>
        <taxon>Eukaryota</taxon>
        <taxon>Viridiplantae</taxon>
        <taxon>Streptophyta</taxon>
        <taxon>Embryophyta</taxon>
        <taxon>Tracheophyta</taxon>
        <taxon>Spermatophyta</taxon>
        <taxon>Magnoliopsida</taxon>
        <taxon>eudicotyledons</taxon>
        <taxon>Gunneridae</taxon>
        <taxon>Pentapetalae</taxon>
        <taxon>rosids</taxon>
        <taxon>malvids</taxon>
        <taxon>Myrtales</taxon>
        <taxon>Lythraceae</taxon>
        <taxon>Punica</taxon>
    </lineage>
</organism>
<dbReference type="AlphaFoldDB" id="A0A2I0KTX2"/>
<sequence>MPPSPVRRRSLSTPRPSSPSLPPLHCTSPWLASHRFDLLSNQRLTSSSSRAHELEVAVRPSPCASNSRPSSRRRSSRWPSPTQSGSVRSPFARPSSNPFGPAAARSAQQQPIRPTRPNPPVKARPNSSGRDF</sequence>
<feature type="compositionally biased region" description="Basic residues" evidence="1">
    <location>
        <begin position="1"/>
        <end position="10"/>
    </location>
</feature>
<feature type="region of interest" description="Disordered" evidence="1">
    <location>
        <begin position="1"/>
        <end position="24"/>
    </location>
</feature>
<proteinExistence type="predicted"/>
<protein>
    <submittedName>
        <fullName evidence="2">Uncharacterized protein</fullName>
    </submittedName>
</protein>
<dbReference type="EMBL" id="PGOL01000349">
    <property type="protein sequence ID" value="PKI71937.1"/>
    <property type="molecule type" value="Genomic_DNA"/>
</dbReference>
<keyword evidence="3" id="KW-1185">Reference proteome</keyword>
<feature type="region of interest" description="Disordered" evidence="1">
    <location>
        <begin position="45"/>
        <end position="132"/>
    </location>
</feature>
<comment type="caution">
    <text evidence="2">The sequence shown here is derived from an EMBL/GenBank/DDBJ whole genome shotgun (WGS) entry which is preliminary data.</text>
</comment>